<protein>
    <recommendedName>
        <fullName evidence="1">E3 UFM1-protein ligase-like C-terminal domain-containing protein</fullName>
    </recommendedName>
</protein>
<dbReference type="PANTHER" id="PTHR31057:SF0">
    <property type="entry name" value="E3 UFM1-PROTEIN LIGASE 1"/>
    <property type="match status" value="1"/>
</dbReference>
<name>A0AAD3DWH5_9CHLO</name>
<dbReference type="GO" id="GO:0032434">
    <property type="term" value="P:regulation of proteasomal ubiquitin-dependent protein catabolic process"/>
    <property type="evidence" value="ECO:0007669"/>
    <property type="project" value="TreeGrafter"/>
</dbReference>
<gene>
    <name evidence="2" type="ORF">Agub_g11342</name>
</gene>
<dbReference type="GO" id="GO:0034976">
    <property type="term" value="P:response to endoplasmic reticulum stress"/>
    <property type="evidence" value="ECO:0007669"/>
    <property type="project" value="TreeGrafter"/>
</dbReference>
<dbReference type="Pfam" id="PF25041">
    <property type="entry name" value="UFL1_C"/>
    <property type="match status" value="1"/>
</dbReference>
<evidence type="ECO:0000313" key="3">
    <source>
        <dbReference type="Proteomes" id="UP001054857"/>
    </source>
</evidence>
<dbReference type="InterPro" id="IPR056761">
    <property type="entry name" value="Ufl1-like_C"/>
</dbReference>
<dbReference type="GO" id="GO:0061666">
    <property type="term" value="F:UFM1 ligase activity"/>
    <property type="evidence" value="ECO:0007669"/>
    <property type="project" value="InterPro"/>
</dbReference>
<sequence length="141" mass="13909">GEKAALAALRERLLGQLAGEQDPPAALALMVPLAFMRVAGKAVSLPGKCLGAVLTRVQQQAEAAAGAGGAELAAAARGLAELHEGVVEYLRAQSGSSGAAVDTGAMLERLMAQLPPLKAALGLQVAAASKSGAEAATAEDA</sequence>
<dbReference type="PANTHER" id="PTHR31057">
    <property type="entry name" value="E3 UFM1-PROTEIN LIGASE 1"/>
    <property type="match status" value="1"/>
</dbReference>
<accession>A0AAD3DWH5</accession>
<evidence type="ECO:0000259" key="1">
    <source>
        <dbReference type="Pfam" id="PF25041"/>
    </source>
</evidence>
<proteinExistence type="predicted"/>
<evidence type="ECO:0000313" key="2">
    <source>
        <dbReference type="EMBL" id="GFR49316.1"/>
    </source>
</evidence>
<dbReference type="GO" id="GO:1990592">
    <property type="term" value="P:protein K69-linked ufmylation"/>
    <property type="evidence" value="ECO:0007669"/>
    <property type="project" value="TreeGrafter"/>
</dbReference>
<organism evidence="2 3">
    <name type="scientific">Astrephomene gubernaculifera</name>
    <dbReference type="NCBI Taxonomy" id="47775"/>
    <lineage>
        <taxon>Eukaryota</taxon>
        <taxon>Viridiplantae</taxon>
        <taxon>Chlorophyta</taxon>
        <taxon>core chlorophytes</taxon>
        <taxon>Chlorophyceae</taxon>
        <taxon>CS clade</taxon>
        <taxon>Chlamydomonadales</taxon>
        <taxon>Astrephomenaceae</taxon>
        <taxon>Astrephomene</taxon>
    </lineage>
</organism>
<dbReference type="Proteomes" id="UP001054857">
    <property type="component" value="Unassembled WGS sequence"/>
</dbReference>
<dbReference type="InterPro" id="IPR018611">
    <property type="entry name" value="Ufl1"/>
</dbReference>
<feature type="domain" description="E3 UFM1-protein ligase-like C-terminal" evidence="1">
    <location>
        <begin position="2"/>
        <end position="118"/>
    </location>
</feature>
<dbReference type="EMBL" id="BMAR01000029">
    <property type="protein sequence ID" value="GFR49316.1"/>
    <property type="molecule type" value="Genomic_DNA"/>
</dbReference>
<feature type="non-terminal residue" evidence="2">
    <location>
        <position position="141"/>
    </location>
</feature>
<dbReference type="AlphaFoldDB" id="A0AAD3DWH5"/>
<dbReference type="GO" id="GO:0005789">
    <property type="term" value="C:endoplasmic reticulum membrane"/>
    <property type="evidence" value="ECO:0007669"/>
    <property type="project" value="TreeGrafter"/>
</dbReference>
<reference evidence="2 3" key="1">
    <citation type="journal article" date="2021" name="Sci. Rep.">
        <title>Genome sequencing of the multicellular alga Astrephomene provides insights into convergent evolution of germ-soma differentiation.</title>
        <authorList>
            <person name="Yamashita S."/>
            <person name="Yamamoto K."/>
            <person name="Matsuzaki R."/>
            <person name="Suzuki S."/>
            <person name="Yamaguchi H."/>
            <person name="Hirooka S."/>
            <person name="Minakuchi Y."/>
            <person name="Miyagishima S."/>
            <person name="Kawachi M."/>
            <person name="Toyoda A."/>
            <person name="Nozaki H."/>
        </authorList>
    </citation>
    <scope>NUCLEOTIDE SEQUENCE [LARGE SCALE GENOMIC DNA]</scope>
    <source>
        <strain evidence="2 3">NIES-4017</strain>
    </source>
</reference>
<keyword evidence="3" id="KW-1185">Reference proteome</keyword>
<comment type="caution">
    <text evidence="2">The sequence shown here is derived from an EMBL/GenBank/DDBJ whole genome shotgun (WGS) entry which is preliminary data.</text>
</comment>